<evidence type="ECO:0000259" key="4">
    <source>
        <dbReference type="SMART" id="SM00062"/>
    </source>
</evidence>
<comment type="caution">
    <text evidence="5">The sequence shown here is derived from an EMBL/GenBank/DDBJ whole genome shotgun (WGS) entry which is preliminary data.</text>
</comment>
<dbReference type="InterPro" id="IPR001638">
    <property type="entry name" value="Solute-binding_3/MltF_N"/>
</dbReference>
<evidence type="ECO:0000313" key="5">
    <source>
        <dbReference type="EMBL" id="MEW9502341.1"/>
    </source>
</evidence>
<sequence length="334" mass="36449">MKKNSLISILISLMIVVSACSSTPESNAGNDNNSQKANSGSKKDTVVVGVENGNAPFSYIDEKGDVTGVDVDIIKSIAEAQGLEVDFRPMNFSSIVPSLQTEQIDAAISSTSLAMTSERSEQVDFSEWIMADNAGLASKKGSNIEKINDIKKGDVLSVKTGSTAENMAELLAEETGATIRRFDTTDKVLQDVINGQSDVAIESKYVLYDVLWKDRDYGIQLLNGDALSYLLKASYGEGDGPTSTATNSTAMAVKKGNTELLRMINEGLKTINENQVMSDIEKKWNLAISKHFTEENWDFVMEIDPHMKELFSVGDGSFSAYKEDMESWGGERLE</sequence>
<reference evidence="5 6" key="1">
    <citation type="journal article" date="1979" name="Int. J. Syst. Evol. Microbiol.">
        <title>Bacillus globisporus subsp. marinus subsp. nov.</title>
        <authorList>
            <person name="Liu H."/>
        </authorList>
    </citation>
    <scope>NUCLEOTIDE SEQUENCE [LARGE SCALE GENOMIC DNA]</scope>
    <source>
        <strain evidence="5 6">DSM 1297</strain>
    </source>
</reference>
<protein>
    <submittedName>
        <fullName evidence="5">ABC transporter substrate-binding protein</fullName>
    </submittedName>
</protein>
<dbReference type="PANTHER" id="PTHR35936">
    <property type="entry name" value="MEMBRANE-BOUND LYTIC MUREIN TRANSGLYCOSYLASE F"/>
    <property type="match status" value="1"/>
</dbReference>
<gene>
    <name evidence="5" type="ORF">AB1471_11095</name>
</gene>
<dbReference type="PROSITE" id="PS51257">
    <property type="entry name" value="PROKAR_LIPOPROTEIN"/>
    <property type="match status" value="1"/>
</dbReference>
<dbReference type="PANTHER" id="PTHR35936:SF19">
    <property type="entry name" value="AMINO-ACID-BINDING PROTEIN YXEM-RELATED"/>
    <property type="match status" value="1"/>
</dbReference>
<dbReference type="RefSeq" id="WP_367779834.1">
    <property type="nucleotide sequence ID" value="NZ_JBFMIA010000009.1"/>
</dbReference>
<dbReference type="SUPFAM" id="SSF53850">
    <property type="entry name" value="Periplasmic binding protein-like II"/>
    <property type="match status" value="1"/>
</dbReference>
<proteinExistence type="predicted"/>
<feature type="compositionally biased region" description="Polar residues" evidence="2">
    <location>
        <begin position="24"/>
        <end position="40"/>
    </location>
</feature>
<evidence type="ECO:0000256" key="2">
    <source>
        <dbReference type="SAM" id="MobiDB-lite"/>
    </source>
</evidence>
<keyword evidence="1 3" id="KW-0732">Signal</keyword>
<dbReference type="EMBL" id="JBFMIA010000009">
    <property type="protein sequence ID" value="MEW9502341.1"/>
    <property type="molecule type" value="Genomic_DNA"/>
</dbReference>
<keyword evidence="6" id="KW-1185">Reference proteome</keyword>
<dbReference type="Pfam" id="PF00497">
    <property type="entry name" value="SBP_bac_3"/>
    <property type="match status" value="1"/>
</dbReference>
<evidence type="ECO:0000256" key="3">
    <source>
        <dbReference type="SAM" id="SignalP"/>
    </source>
</evidence>
<feature type="region of interest" description="Disordered" evidence="2">
    <location>
        <begin position="24"/>
        <end position="44"/>
    </location>
</feature>
<dbReference type="Proteomes" id="UP001556040">
    <property type="component" value="Unassembled WGS sequence"/>
</dbReference>
<feature type="domain" description="Solute-binding protein family 3/N-terminal" evidence="4">
    <location>
        <begin position="45"/>
        <end position="288"/>
    </location>
</feature>
<dbReference type="Gene3D" id="3.40.190.10">
    <property type="entry name" value="Periplasmic binding protein-like II"/>
    <property type="match status" value="2"/>
</dbReference>
<dbReference type="CDD" id="cd13530">
    <property type="entry name" value="PBP2_peptides_like"/>
    <property type="match status" value="1"/>
</dbReference>
<dbReference type="SMART" id="SM00062">
    <property type="entry name" value="PBPb"/>
    <property type="match status" value="1"/>
</dbReference>
<organism evidence="5 6">
    <name type="scientific">Jeotgalibacillus marinus</name>
    <dbReference type="NCBI Taxonomy" id="86667"/>
    <lineage>
        <taxon>Bacteria</taxon>
        <taxon>Bacillati</taxon>
        <taxon>Bacillota</taxon>
        <taxon>Bacilli</taxon>
        <taxon>Bacillales</taxon>
        <taxon>Caryophanaceae</taxon>
        <taxon>Jeotgalibacillus</taxon>
    </lineage>
</organism>
<feature type="chain" id="PRO_5045178812" evidence="3">
    <location>
        <begin position="29"/>
        <end position="334"/>
    </location>
</feature>
<evidence type="ECO:0000256" key="1">
    <source>
        <dbReference type="ARBA" id="ARBA00022729"/>
    </source>
</evidence>
<feature type="signal peptide" evidence="3">
    <location>
        <begin position="1"/>
        <end position="28"/>
    </location>
</feature>
<evidence type="ECO:0000313" key="6">
    <source>
        <dbReference type="Proteomes" id="UP001556040"/>
    </source>
</evidence>
<accession>A0ABV3Q5C8</accession>
<name>A0ABV3Q5C8_9BACL</name>